<protein>
    <submittedName>
        <fullName evidence="2">Uncharacterized protein</fullName>
    </submittedName>
</protein>
<evidence type="ECO:0000313" key="3">
    <source>
        <dbReference type="Proteomes" id="UP001286313"/>
    </source>
</evidence>
<dbReference type="AlphaFoldDB" id="A0AAE1FW84"/>
<dbReference type="EMBL" id="JAWQEG010001178">
    <property type="protein sequence ID" value="KAK3881787.1"/>
    <property type="molecule type" value="Genomic_DNA"/>
</dbReference>
<accession>A0AAE1FW84</accession>
<keyword evidence="3" id="KW-1185">Reference proteome</keyword>
<evidence type="ECO:0000313" key="2">
    <source>
        <dbReference type="EMBL" id="KAK3881787.1"/>
    </source>
</evidence>
<organism evidence="2 3">
    <name type="scientific">Petrolisthes cinctipes</name>
    <name type="common">Flat porcelain crab</name>
    <dbReference type="NCBI Taxonomy" id="88211"/>
    <lineage>
        <taxon>Eukaryota</taxon>
        <taxon>Metazoa</taxon>
        <taxon>Ecdysozoa</taxon>
        <taxon>Arthropoda</taxon>
        <taxon>Crustacea</taxon>
        <taxon>Multicrustacea</taxon>
        <taxon>Malacostraca</taxon>
        <taxon>Eumalacostraca</taxon>
        <taxon>Eucarida</taxon>
        <taxon>Decapoda</taxon>
        <taxon>Pleocyemata</taxon>
        <taxon>Anomura</taxon>
        <taxon>Galatheoidea</taxon>
        <taxon>Porcellanidae</taxon>
        <taxon>Petrolisthes</taxon>
    </lineage>
</organism>
<sequence length="170" mass="18694">MKKTQEEKEEEEENTGKQIKPRVLEIPTGRKQLMPHTVGSPDLMQGFTKLITPSEAASPCNFSWSMETRTCKEPPPSPRPVQLSLLFLSFPRPPPSPRPVQPSLLTLPSPVTLFSLLTLLSPVTLLSLLTRHPALTPHPSPCSHSSPVTLPSLLTLLSPVTLLSHPLLLH</sequence>
<reference evidence="2" key="1">
    <citation type="submission" date="2023-10" db="EMBL/GenBank/DDBJ databases">
        <title>Genome assemblies of two species of porcelain crab, Petrolisthes cinctipes and Petrolisthes manimaculis (Anomura: Porcellanidae).</title>
        <authorList>
            <person name="Angst P."/>
        </authorList>
    </citation>
    <scope>NUCLEOTIDE SEQUENCE</scope>
    <source>
        <strain evidence="2">PB745_01</strain>
        <tissue evidence="2">Gill</tissue>
    </source>
</reference>
<proteinExistence type="predicted"/>
<gene>
    <name evidence="2" type="ORF">Pcinc_013817</name>
</gene>
<comment type="caution">
    <text evidence="2">The sequence shown here is derived from an EMBL/GenBank/DDBJ whole genome shotgun (WGS) entry which is preliminary data.</text>
</comment>
<dbReference type="Proteomes" id="UP001286313">
    <property type="component" value="Unassembled WGS sequence"/>
</dbReference>
<name>A0AAE1FW84_PETCI</name>
<evidence type="ECO:0000256" key="1">
    <source>
        <dbReference type="SAM" id="MobiDB-lite"/>
    </source>
</evidence>
<feature type="region of interest" description="Disordered" evidence="1">
    <location>
        <begin position="1"/>
        <end position="24"/>
    </location>
</feature>